<dbReference type="InterPro" id="IPR013783">
    <property type="entry name" value="Ig-like_fold"/>
</dbReference>
<sequence>MKTNLKYIIIYTVLFLFAGACEQIGNNERWTPEEENLLPEKERSTVLVEEYTGQNCINCPTAAAELKKISGSYPKNVITVSMHAARTGQVREELASEAADAYAAEYDIPGSVPGILINRRNLSGEGKYSQKKALWSSLIRRAVNTKAGYRIDLSAEQTAGKKFDIKVAAFSLQEKAASAKLGIQLWAVEDIRAEQTLPTGKKADYFHHNVLRGALNGNSGADYTLGKTYRVQVALPETVKEASNAKIVAFLFDRDTKEVYEAAIVALGQGIQPDEADETGEEEKPEAEKKEAISFRYDNETISSGSTIKASKIELSGKDGAETEVISPLIYTIPGMKQAEGEYTLEITKEDHQGKELGGLSQICAGGQCQDSPSTEKFTKEPYELNEEDFIQIHYKIAKARENEKTDYRTRLSIKHNGKEVAYIHIIFSYDPEKRPEKKPEDPTPEPIEPAPVPEPEPEPNPAPSPLPPAQPQEKTKSNVLVMDFTGQRCGYCIYEIRELAALEEEYHPNLIVVGIHTSHYNVNRNFTFNQWYEYADKWVTGYPTIIFNNKVKSRNLSYQAKEHIGKAPVLSSELKAKVNARSVELSFKATAVKGKEGELGSRKLNVLFWVTENGLQGYQAGEGYDFIHNHILRGYLNGLWGEEYALNTKIDMQKGLPEKVLVPQNCELIAIVLDAETKEFLDAVKVKL</sequence>
<feature type="domain" description="Thioredoxin" evidence="2">
    <location>
        <begin position="445"/>
        <end position="584"/>
    </location>
</feature>
<evidence type="ECO:0000259" key="2">
    <source>
        <dbReference type="PROSITE" id="PS51352"/>
    </source>
</evidence>
<dbReference type="Gene3D" id="3.40.30.10">
    <property type="entry name" value="Glutaredoxin"/>
    <property type="match status" value="1"/>
</dbReference>
<dbReference type="Pfam" id="PF11551">
    <property type="entry name" value="Omp28"/>
    <property type="match status" value="2"/>
</dbReference>
<dbReference type="AlphaFoldDB" id="U2CCT0"/>
<dbReference type="InterPro" id="IPR021615">
    <property type="entry name" value="Omp28"/>
</dbReference>
<feature type="compositionally biased region" description="Acidic residues" evidence="1">
    <location>
        <begin position="274"/>
        <end position="285"/>
    </location>
</feature>
<organism evidence="3 4">
    <name type="scientific">Bacteroides pyogenes F0041</name>
    <dbReference type="NCBI Taxonomy" id="1321819"/>
    <lineage>
        <taxon>Bacteria</taxon>
        <taxon>Pseudomonadati</taxon>
        <taxon>Bacteroidota</taxon>
        <taxon>Bacteroidia</taxon>
        <taxon>Bacteroidales</taxon>
        <taxon>Bacteroidaceae</taxon>
        <taxon>Bacteroides</taxon>
    </lineage>
</organism>
<gene>
    <name evidence="3" type="ORF">HMPREF1981_02879</name>
</gene>
<dbReference type="Proteomes" id="UP000016496">
    <property type="component" value="Unassembled WGS sequence"/>
</dbReference>
<dbReference type="PROSITE" id="PS51352">
    <property type="entry name" value="THIOREDOXIN_2"/>
    <property type="match status" value="1"/>
</dbReference>
<dbReference type="OrthoDB" id="1081990at2"/>
<proteinExistence type="predicted"/>
<dbReference type="InterPro" id="IPR036249">
    <property type="entry name" value="Thioredoxin-like_sf"/>
</dbReference>
<dbReference type="HOGENOM" id="CLU_399381_0_0_10"/>
<dbReference type="Gene3D" id="2.60.40.10">
    <property type="entry name" value="Immunoglobulins"/>
    <property type="match status" value="2"/>
</dbReference>
<dbReference type="PROSITE" id="PS51257">
    <property type="entry name" value="PROKAR_LIPOPROTEIN"/>
    <property type="match status" value="1"/>
</dbReference>
<name>U2CCT0_9BACE</name>
<dbReference type="EMBL" id="AWSV01000153">
    <property type="protein sequence ID" value="ERI81818.1"/>
    <property type="molecule type" value="Genomic_DNA"/>
</dbReference>
<dbReference type="SUPFAM" id="SSF52833">
    <property type="entry name" value="Thioredoxin-like"/>
    <property type="match status" value="1"/>
</dbReference>
<protein>
    <recommendedName>
        <fullName evidence="2">Thioredoxin domain-containing protein</fullName>
    </recommendedName>
</protein>
<reference evidence="3 4" key="1">
    <citation type="submission" date="2013-08" db="EMBL/GenBank/DDBJ databases">
        <authorList>
            <person name="Weinstock G."/>
            <person name="Sodergren E."/>
            <person name="Wylie T."/>
            <person name="Fulton L."/>
            <person name="Fulton R."/>
            <person name="Fronick C."/>
            <person name="O'Laughlin M."/>
            <person name="Godfrey J."/>
            <person name="Miner T."/>
            <person name="Herter B."/>
            <person name="Appelbaum E."/>
            <person name="Cordes M."/>
            <person name="Lek S."/>
            <person name="Wollam A."/>
            <person name="Pepin K.H."/>
            <person name="Palsikar V.B."/>
            <person name="Mitreva M."/>
            <person name="Wilson R.K."/>
        </authorList>
    </citation>
    <scope>NUCLEOTIDE SEQUENCE [LARGE SCALE GENOMIC DNA]</scope>
    <source>
        <strain evidence="3 4">F0041</strain>
    </source>
</reference>
<feature type="compositionally biased region" description="Basic and acidic residues" evidence="1">
    <location>
        <begin position="432"/>
        <end position="442"/>
    </location>
</feature>
<dbReference type="PATRIC" id="fig|1321819.3.peg.2661"/>
<comment type="caution">
    <text evidence="3">The sequence shown here is derived from an EMBL/GenBank/DDBJ whole genome shotgun (WGS) entry which is preliminary data.</text>
</comment>
<evidence type="ECO:0000256" key="1">
    <source>
        <dbReference type="SAM" id="MobiDB-lite"/>
    </source>
</evidence>
<evidence type="ECO:0000313" key="4">
    <source>
        <dbReference type="Proteomes" id="UP000016496"/>
    </source>
</evidence>
<feature type="region of interest" description="Disordered" evidence="1">
    <location>
        <begin position="271"/>
        <end position="290"/>
    </location>
</feature>
<dbReference type="NCBIfam" id="NF033782">
    <property type="entry name" value="lipoprot_Omp28"/>
    <property type="match status" value="1"/>
</dbReference>
<dbReference type="InterPro" id="IPR013766">
    <property type="entry name" value="Thioredoxin_domain"/>
</dbReference>
<feature type="region of interest" description="Disordered" evidence="1">
    <location>
        <begin position="432"/>
        <end position="476"/>
    </location>
</feature>
<feature type="compositionally biased region" description="Pro residues" evidence="1">
    <location>
        <begin position="445"/>
        <end position="471"/>
    </location>
</feature>
<accession>U2CCT0</accession>
<dbReference type="RefSeq" id="WP_021646637.1">
    <property type="nucleotide sequence ID" value="NZ_KE993151.1"/>
</dbReference>
<evidence type="ECO:0000313" key="3">
    <source>
        <dbReference type="EMBL" id="ERI81818.1"/>
    </source>
</evidence>